<feature type="domain" description="Anti-proliferative protein" evidence="4">
    <location>
        <begin position="86"/>
        <end position="105"/>
    </location>
</feature>
<feature type="compositionally biased region" description="Low complexity" evidence="3">
    <location>
        <begin position="372"/>
        <end position="383"/>
    </location>
</feature>
<reference evidence="5" key="1">
    <citation type="submission" date="2022-01" db="EMBL/GenBank/DDBJ databases">
        <authorList>
            <person name="King R."/>
        </authorList>
    </citation>
    <scope>NUCLEOTIDE SEQUENCE</scope>
</reference>
<dbReference type="AlphaFoldDB" id="A0A9N9WT19"/>
<evidence type="ECO:0000259" key="4">
    <source>
        <dbReference type="PROSITE" id="PS01203"/>
    </source>
</evidence>
<reference evidence="5" key="2">
    <citation type="submission" date="2022-10" db="EMBL/GenBank/DDBJ databases">
        <authorList>
            <consortium name="ENA_rothamsted_submissions"/>
            <consortium name="culmorum"/>
            <person name="King R."/>
        </authorList>
    </citation>
    <scope>NUCLEOTIDE SEQUENCE</scope>
</reference>
<dbReference type="PROSITE" id="PS01203">
    <property type="entry name" value="BTG_2"/>
    <property type="match status" value="1"/>
</dbReference>
<evidence type="ECO:0000256" key="3">
    <source>
        <dbReference type="SAM" id="MobiDB-lite"/>
    </source>
</evidence>
<accession>A0A9N9WT19</accession>
<organism evidence="5 6">
    <name type="scientific">Chironomus riparius</name>
    <dbReference type="NCBI Taxonomy" id="315576"/>
    <lineage>
        <taxon>Eukaryota</taxon>
        <taxon>Metazoa</taxon>
        <taxon>Ecdysozoa</taxon>
        <taxon>Arthropoda</taxon>
        <taxon>Hexapoda</taxon>
        <taxon>Insecta</taxon>
        <taxon>Pterygota</taxon>
        <taxon>Neoptera</taxon>
        <taxon>Endopterygota</taxon>
        <taxon>Diptera</taxon>
        <taxon>Nematocera</taxon>
        <taxon>Chironomoidea</taxon>
        <taxon>Chironomidae</taxon>
        <taxon>Chironominae</taxon>
        <taxon>Chironomus</taxon>
    </lineage>
</organism>
<dbReference type="Pfam" id="PF07742">
    <property type="entry name" value="BTG"/>
    <property type="match status" value="1"/>
</dbReference>
<name>A0A9N9WT19_9DIPT</name>
<dbReference type="EMBL" id="OU895878">
    <property type="protein sequence ID" value="CAG9803025.1"/>
    <property type="molecule type" value="Genomic_DNA"/>
</dbReference>
<dbReference type="PANTHER" id="PTHR17537:SF5">
    <property type="entry name" value="TRANSDUCER OF ERBB2, ISOFORM A"/>
    <property type="match status" value="1"/>
</dbReference>
<dbReference type="PRINTS" id="PR00310">
    <property type="entry name" value="ANTIPRLFBTG1"/>
</dbReference>
<sequence length="448" mass="49396">MHIEIQVALNFVISYLYNKLPRRRVNIFGEELEKALKHKFQGHWYPDKPFKGSAFRCLKTGEPIDIVLEIAARESGVPIGDILENLPAELSVWVDPGEVSYRIGEKGAVKILYSEQKHDSPDDNNADREVTSTFNPEAQCFRPIEILNSSLNGLTLSPKGSPNDSSPTSSISPMYKNNSPSGNNGTTTTSSSTSATFLGRTQEPVLFTTATFAQTKFGSTKLKNNSKRTNSRMSPTEFSNYIKQRQQMQQHNNHYNHHQSNNHHQNMFGAIGSVSPARSISPNPMTLQMTNDSSMHQNPFVFPSNGFNNLNMYQSFGSPRNMFDGLNGSGNGNGNGNGNYNQFNGNNDPLLFTPGKSSSFMDQQSNYCKIPSQQQQQQQNSQSPLNATSPQASTTITNGSSNNVGAIGTSVTSNQQQQSDNKLLDGMNSFYGNNSNPSTYQHHLLVAN</sequence>
<dbReference type="SUPFAM" id="SSF160696">
    <property type="entry name" value="BTG domain-like"/>
    <property type="match status" value="1"/>
</dbReference>
<feature type="compositionally biased region" description="Polar residues" evidence="3">
    <location>
        <begin position="355"/>
        <end position="367"/>
    </location>
</feature>
<feature type="compositionally biased region" description="Polar residues" evidence="3">
    <location>
        <begin position="384"/>
        <end position="421"/>
    </location>
</feature>
<feature type="region of interest" description="Disordered" evidence="3">
    <location>
        <begin position="153"/>
        <end position="195"/>
    </location>
</feature>
<dbReference type="SMART" id="SM00099">
    <property type="entry name" value="btg1"/>
    <property type="match status" value="1"/>
</dbReference>
<proteinExistence type="inferred from homology"/>
<dbReference type="InterPro" id="IPR002087">
    <property type="entry name" value="Anti_prolifrtn"/>
</dbReference>
<dbReference type="Proteomes" id="UP001153620">
    <property type="component" value="Chromosome 2"/>
</dbReference>
<evidence type="ECO:0000313" key="5">
    <source>
        <dbReference type="EMBL" id="CAG9803025.1"/>
    </source>
</evidence>
<dbReference type="Gene3D" id="3.90.640.90">
    <property type="entry name" value="Anti-proliferative protein, N-terminal domain"/>
    <property type="match status" value="1"/>
</dbReference>
<dbReference type="InterPro" id="IPR015676">
    <property type="entry name" value="Tob1/2"/>
</dbReference>
<dbReference type="PANTHER" id="PTHR17537">
    <property type="entry name" value="TRANSDUCER OF ERBB2 TOB"/>
    <property type="match status" value="1"/>
</dbReference>
<feature type="compositionally biased region" description="Low complexity" evidence="3">
    <location>
        <begin position="338"/>
        <end position="347"/>
    </location>
</feature>
<feature type="compositionally biased region" description="Low complexity" evidence="3">
    <location>
        <begin position="161"/>
        <end position="195"/>
    </location>
</feature>
<dbReference type="GO" id="GO:0005737">
    <property type="term" value="C:cytoplasm"/>
    <property type="evidence" value="ECO:0007669"/>
    <property type="project" value="TreeGrafter"/>
</dbReference>
<evidence type="ECO:0000313" key="6">
    <source>
        <dbReference type="Proteomes" id="UP001153620"/>
    </source>
</evidence>
<keyword evidence="2" id="KW-0597">Phosphoprotein</keyword>
<evidence type="ECO:0000256" key="1">
    <source>
        <dbReference type="ARBA" id="ARBA00007989"/>
    </source>
</evidence>
<dbReference type="GO" id="GO:0003714">
    <property type="term" value="F:transcription corepressor activity"/>
    <property type="evidence" value="ECO:0007669"/>
    <property type="project" value="TreeGrafter"/>
</dbReference>
<feature type="compositionally biased region" description="Gly residues" evidence="3">
    <location>
        <begin position="327"/>
        <end position="337"/>
    </location>
</feature>
<gene>
    <name evidence="5" type="ORF">CHIRRI_LOCUS5927</name>
</gene>
<feature type="region of interest" description="Disordered" evidence="3">
    <location>
        <begin position="324"/>
        <end position="438"/>
    </location>
</feature>
<protein>
    <recommendedName>
        <fullName evidence="4">Anti-proliferative protein domain-containing protein</fullName>
    </recommendedName>
</protein>
<dbReference type="InterPro" id="IPR036054">
    <property type="entry name" value="BTG-like_sf"/>
</dbReference>
<comment type="similarity">
    <text evidence="1">Belongs to the BTG family.</text>
</comment>
<dbReference type="FunFam" id="3.90.640.90:FF:000001">
    <property type="entry name" value="TOB1 isoform 1"/>
    <property type="match status" value="1"/>
</dbReference>
<keyword evidence="6" id="KW-1185">Reference proteome</keyword>
<dbReference type="OrthoDB" id="19928at2759"/>
<evidence type="ECO:0000256" key="2">
    <source>
        <dbReference type="ARBA" id="ARBA00022553"/>
    </source>
</evidence>
<dbReference type="GO" id="GO:0005634">
    <property type="term" value="C:nucleus"/>
    <property type="evidence" value="ECO:0007669"/>
    <property type="project" value="TreeGrafter"/>
</dbReference>